<keyword evidence="3 11" id="KW-0489">Methyltransferase</keyword>
<dbReference type="PROSITE" id="PS51687">
    <property type="entry name" value="SAM_MT_RNA_M5U"/>
    <property type="match status" value="1"/>
</dbReference>
<keyword evidence="4 11" id="KW-0808">Transferase</keyword>
<evidence type="ECO:0000256" key="11">
    <source>
        <dbReference type="HAMAP-Rule" id="MF_01010"/>
    </source>
</evidence>
<dbReference type="PROSITE" id="PS01231">
    <property type="entry name" value="TRMA_2"/>
    <property type="match status" value="1"/>
</dbReference>
<feature type="binding site" evidence="11">
    <location>
        <position position="312"/>
    </location>
    <ligand>
        <name>S-adenosyl-L-methionine</name>
        <dbReference type="ChEBI" id="CHEBI:59789"/>
    </ligand>
</feature>
<dbReference type="GO" id="GO:0070041">
    <property type="term" value="F:rRNA (uridine-C5-)-methyltransferase activity"/>
    <property type="evidence" value="ECO:0007669"/>
    <property type="project" value="UniProtKB-UniRule"/>
</dbReference>
<dbReference type="GO" id="GO:0005506">
    <property type="term" value="F:iron ion binding"/>
    <property type="evidence" value="ECO:0007669"/>
    <property type="project" value="UniProtKB-UniRule"/>
</dbReference>
<keyword evidence="6 11" id="KW-0479">Metal-binding</keyword>
<feature type="binding site" evidence="11">
    <location>
        <position position="357"/>
    </location>
    <ligand>
        <name>S-adenosyl-L-methionine</name>
        <dbReference type="ChEBI" id="CHEBI:59789"/>
    </ligand>
</feature>
<feature type="binding site" evidence="11 12">
    <location>
        <position position="377"/>
    </location>
    <ligand>
        <name>S-adenosyl-L-methionine</name>
        <dbReference type="ChEBI" id="CHEBI:59789"/>
    </ligand>
</feature>
<feature type="binding site" evidence="11">
    <location>
        <position position="83"/>
    </location>
    <ligand>
        <name>[4Fe-4S] cluster</name>
        <dbReference type="ChEBI" id="CHEBI:49883"/>
    </ligand>
</feature>
<proteinExistence type="inferred from homology"/>
<evidence type="ECO:0000313" key="15">
    <source>
        <dbReference type="EMBL" id="GLS82833.1"/>
    </source>
</evidence>
<evidence type="ECO:0000256" key="10">
    <source>
        <dbReference type="ARBA" id="ARBA00059995"/>
    </source>
</evidence>
<evidence type="ECO:0000256" key="13">
    <source>
        <dbReference type="PROSITE-ProRule" id="PRU10015"/>
    </source>
</evidence>
<keyword evidence="7 11" id="KW-0408">Iron</keyword>
<dbReference type="GO" id="GO:0003723">
    <property type="term" value="F:RNA binding"/>
    <property type="evidence" value="ECO:0007669"/>
    <property type="project" value="InterPro"/>
</dbReference>
<dbReference type="HAMAP" id="MF_01010">
    <property type="entry name" value="23SrRNA_methyltr_RlmD"/>
    <property type="match status" value="1"/>
</dbReference>
<feature type="active site" description="Nucleophile" evidence="11 12">
    <location>
        <position position="403"/>
    </location>
</feature>
<evidence type="ECO:0000256" key="3">
    <source>
        <dbReference type="ARBA" id="ARBA00022603"/>
    </source>
</evidence>
<evidence type="ECO:0000313" key="16">
    <source>
        <dbReference type="Proteomes" id="UP001157439"/>
    </source>
</evidence>
<evidence type="ECO:0000256" key="7">
    <source>
        <dbReference type="ARBA" id="ARBA00023004"/>
    </source>
</evidence>
<keyword evidence="16" id="KW-1185">Reference proteome</keyword>
<dbReference type="Gene3D" id="2.40.50.1070">
    <property type="match status" value="1"/>
</dbReference>
<dbReference type="PROSITE" id="PS01230">
    <property type="entry name" value="TRMA_1"/>
    <property type="match status" value="1"/>
</dbReference>
<dbReference type="PANTHER" id="PTHR11061:SF49">
    <property type="entry name" value="23S RRNA (URACIL(1939)-C(5))-METHYLTRANSFERASE RLMD"/>
    <property type="match status" value="1"/>
</dbReference>
<evidence type="ECO:0000256" key="8">
    <source>
        <dbReference type="ARBA" id="ARBA00023014"/>
    </source>
</evidence>
<dbReference type="NCBIfam" id="NF009639">
    <property type="entry name" value="PRK13168.1"/>
    <property type="match status" value="1"/>
</dbReference>
<dbReference type="AlphaFoldDB" id="A0AA37WVP9"/>
<feature type="binding site" evidence="11 12">
    <location>
        <position position="307"/>
    </location>
    <ligand>
        <name>S-adenosyl-L-methionine</name>
        <dbReference type="ChEBI" id="CHEBI:59789"/>
    </ligand>
</feature>
<comment type="function">
    <text evidence="10 11">Catalyzes the formation of 5-methyl-uridine at position 1939 (m5U1939) in 23S rRNA.</text>
</comment>
<dbReference type="SUPFAM" id="SSF53335">
    <property type="entry name" value="S-adenosyl-L-methionine-dependent methyltransferases"/>
    <property type="match status" value="1"/>
</dbReference>
<dbReference type="Gene3D" id="3.40.50.150">
    <property type="entry name" value="Vaccinia Virus protein VP39"/>
    <property type="match status" value="1"/>
</dbReference>
<dbReference type="Gene3D" id="2.40.50.140">
    <property type="entry name" value="Nucleic acid-binding proteins"/>
    <property type="match status" value="1"/>
</dbReference>
<dbReference type="Proteomes" id="UP001157439">
    <property type="component" value="Unassembled WGS sequence"/>
</dbReference>
<evidence type="ECO:0000256" key="5">
    <source>
        <dbReference type="ARBA" id="ARBA00022691"/>
    </source>
</evidence>
<comment type="caution">
    <text evidence="15">The sequence shown here is derived from an EMBL/GenBank/DDBJ whole genome shotgun (WGS) entry which is preliminary data.</text>
</comment>
<dbReference type="InterPro" id="IPR029063">
    <property type="entry name" value="SAM-dependent_MTases_sf"/>
</dbReference>
<feature type="binding site" evidence="11 12">
    <location>
        <position position="278"/>
    </location>
    <ligand>
        <name>S-adenosyl-L-methionine</name>
        <dbReference type="ChEBI" id="CHEBI:59789"/>
    </ligand>
</feature>
<reference evidence="15 16" key="1">
    <citation type="journal article" date="2014" name="Int. J. Syst. Evol. Microbiol.">
        <title>Complete genome sequence of Corynebacterium casei LMG S-19264T (=DSM 44701T), isolated from a smear-ripened cheese.</title>
        <authorList>
            <consortium name="US DOE Joint Genome Institute (JGI-PGF)"/>
            <person name="Walter F."/>
            <person name="Albersmeier A."/>
            <person name="Kalinowski J."/>
            <person name="Ruckert C."/>
        </authorList>
    </citation>
    <scope>NUCLEOTIDE SEQUENCE [LARGE SCALE GENOMIC DNA]</scope>
    <source>
        <strain evidence="15 16">NBRC 112785</strain>
    </source>
</reference>
<dbReference type="GO" id="GO:0070475">
    <property type="term" value="P:rRNA base methylation"/>
    <property type="evidence" value="ECO:0007669"/>
    <property type="project" value="TreeGrafter"/>
</dbReference>
<dbReference type="InterPro" id="IPR030390">
    <property type="entry name" value="MeTrfase_TrmA_AS"/>
</dbReference>
<dbReference type="InterPro" id="IPR012340">
    <property type="entry name" value="NA-bd_OB-fold"/>
</dbReference>
<dbReference type="NCBIfam" id="TIGR00479">
    <property type="entry name" value="rumA"/>
    <property type="match status" value="1"/>
</dbReference>
<dbReference type="InterPro" id="IPR002792">
    <property type="entry name" value="TRAM_dom"/>
</dbReference>
<dbReference type="InterPro" id="IPR030391">
    <property type="entry name" value="MeTrfase_TrmA_CS"/>
</dbReference>
<keyword evidence="2 11" id="KW-0698">rRNA processing</keyword>
<dbReference type="SUPFAM" id="SSF50249">
    <property type="entry name" value="Nucleic acid-binding proteins"/>
    <property type="match status" value="1"/>
</dbReference>
<feature type="binding site" evidence="11">
    <location>
        <position position="171"/>
    </location>
    <ligand>
        <name>[4Fe-4S] cluster</name>
        <dbReference type="ChEBI" id="CHEBI:49883"/>
    </ligand>
</feature>
<dbReference type="PANTHER" id="PTHR11061">
    <property type="entry name" value="RNA M5U METHYLTRANSFERASE"/>
    <property type="match status" value="1"/>
</dbReference>
<comment type="catalytic activity">
    <reaction evidence="9 11">
        <text>uridine(1939) in 23S rRNA + S-adenosyl-L-methionine = 5-methyluridine(1939) in 23S rRNA + S-adenosyl-L-homocysteine + H(+)</text>
        <dbReference type="Rhea" id="RHEA:42908"/>
        <dbReference type="Rhea" id="RHEA-COMP:10278"/>
        <dbReference type="Rhea" id="RHEA-COMP:10279"/>
        <dbReference type="ChEBI" id="CHEBI:15378"/>
        <dbReference type="ChEBI" id="CHEBI:57856"/>
        <dbReference type="ChEBI" id="CHEBI:59789"/>
        <dbReference type="ChEBI" id="CHEBI:65315"/>
        <dbReference type="ChEBI" id="CHEBI:74447"/>
        <dbReference type="EC" id="2.1.1.190"/>
    </reaction>
</comment>
<evidence type="ECO:0000256" key="2">
    <source>
        <dbReference type="ARBA" id="ARBA00022552"/>
    </source>
</evidence>
<evidence type="ECO:0000256" key="4">
    <source>
        <dbReference type="ARBA" id="ARBA00022679"/>
    </source>
</evidence>
<gene>
    <name evidence="11 15" type="primary">rlmD</name>
    <name evidence="15" type="ORF">GCM10007894_08100</name>
</gene>
<keyword evidence="8 11" id="KW-0411">Iron-sulfur</keyword>
<dbReference type="RefSeq" id="WP_095500012.1">
    <property type="nucleotide sequence ID" value="NZ_BSPO01000002.1"/>
</dbReference>
<dbReference type="InterPro" id="IPR001566">
    <property type="entry name" value="23S_rRNA_MeTrfase_RlmD"/>
</dbReference>
<feature type="binding site" evidence="11">
    <location>
        <position position="89"/>
    </location>
    <ligand>
        <name>[4Fe-4S] cluster</name>
        <dbReference type="ChEBI" id="CHEBI:49883"/>
    </ligand>
</feature>
<feature type="active site" evidence="13">
    <location>
        <position position="403"/>
    </location>
</feature>
<dbReference type="GO" id="GO:0051539">
    <property type="term" value="F:4 iron, 4 sulfur cluster binding"/>
    <property type="evidence" value="ECO:0007669"/>
    <property type="project" value="UniProtKB-KW"/>
</dbReference>
<organism evidence="15 16">
    <name type="scientific">Paraferrimonas haliotis</name>
    <dbReference type="NCBI Taxonomy" id="2013866"/>
    <lineage>
        <taxon>Bacteria</taxon>
        <taxon>Pseudomonadati</taxon>
        <taxon>Pseudomonadota</taxon>
        <taxon>Gammaproteobacteria</taxon>
        <taxon>Alteromonadales</taxon>
        <taxon>Ferrimonadaceae</taxon>
        <taxon>Paraferrimonas</taxon>
    </lineage>
</organism>
<dbReference type="Pfam" id="PF05958">
    <property type="entry name" value="tRNA_U5-meth_tr"/>
    <property type="match status" value="1"/>
</dbReference>
<evidence type="ECO:0000259" key="14">
    <source>
        <dbReference type="PROSITE" id="PS50926"/>
    </source>
</evidence>
<sequence>MAQFFKAKPKSRKGLSRKLKVVIERLDHKGAGIAQHQGKVVFVAGALVGEKVEISLTEVKSKYAKGQLLNVIEASSHRINPLCPHYQECGGCDMQHLNNDQQQQAKQASLESLMDKYSQMEKVPLSPVIAGSDWGYRRRARLSLKPFSDATGFHLGFRASASERIIDISECPVMDASLAAMLTPLRQTFEQFDDITRVGHVELLQAGEQTVLILRQLKPFLSGDKALLAELADRFQVGVIFRDNQGGHHGLAQAQFGLSYPLPRYDLNLAFAPNHFIQVNEAVNQRMVEQALQWLDIQAGERVLDLFCGVGNFTLALAKQAPNCEVIGVEGVVEMVAQARANAELNGVDNCFFYHEDLSDFASSRPWLQKVDKLLLDPARAGAGEVLEQLKKMEPKAIVYVSCNPASLARDCQILAKQGYRLKKLGLVDMFPQTHHLESMALLEKKG</sequence>
<dbReference type="FunFam" id="2.40.50.140:FF:000097">
    <property type="entry name" value="23S rRNA (uracil(1939)-C(5))-methyltransferase RlmD"/>
    <property type="match status" value="1"/>
</dbReference>
<dbReference type="PROSITE" id="PS50926">
    <property type="entry name" value="TRAM"/>
    <property type="match status" value="1"/>
</dbReference>
<evidence type="ECO:0000256" key="12">
    <source>
        <dbReference type="PROSITE-ProRule" id="PRU01024"/>
    </source>
</evidence>
<name>A0AA37WVP9_9GAMM</name>
<keyword evidence="1 11" id="KW-0004">4Fe-4S</keyword>
<accession>A0AA37WVP9</accession>
<dbReference type="EC" id="2.1.1.190" evidence="11"/>
<dbReference type="Pfam" id="PF01938">
    <property type="entry name" value="TRAM"/>
    <property type="match status" value="1"/>
</dbReference>
<dbReference type="CDD" id="cd02440">
    <property type="entry name" value="AdoMet_MTases"/>
    <property type="match status" value="1"/>
</dbReference>
<keyword evidence="5 11" id="KW-0949">S-adenosyl-L-methionine</keyword>
<evidence type="ECO:0000256" key="1">
    <source>
        <dbReference type="ARBA" id="ARBA00022485"/>
    </source>
</evidence>
<comment type="similarity">
    <text evidence="11">Belongs to the class I-like SAM-binding methyltransferase superfamily. RNA M5U methyltransferase family. RlmD subfamily.</text>
</comment>
<protein>
    <recommendedName>
        <fullName evidence="11">23S rRNA (uracil(1939)-C(5))-methyltransferase RlmD</fullName>
        <ecNumber evidence="11">2.1.1.190</ecNumber>
    </recommendedName>
    <alternativeName>
        <fullName evidence="11">23S rRNA(m5U1939)-methyltransferase</fullName>
    </alternativeName>
</protein>
<evidence type="ECO:0000256" key="9">
    <source>
        <dbReference type="ARBA" id="ARBA00052756"/>
    </source>
</evidence>
<feature type="binding site" evidence="11">
    <location>
        <position position="92"/>
    </location>
    <ligand>
        <name>[4Fe-4S] cluster</name>
        <dbReference type="ChEBI" id="CHEBI:49883"/>
    </ligand>
</feature>
<evidence type="ECO:0000256" key="6">
    <source>
        <dbReference type="ARBA" id="ARBA00022723"/>
    </source>
</evidence>
<feature type="binding site" evidence="11 12">
    <location>
        <position position="330"/>
    </location>
    <ligand>
        <name>S-adenosyl-L-methionine</name>
        <dbReference type="ChEBI" id="CHEBI:59789"/>
    </ligand>
</feature>
<feature type="domain" description="TRAM" evidence="14">
    <location>
        <begin position="10"/>
        <end position="70"/>
    </location>
</feature>
<dbReference type="InterPro" id="IPR010280">
    <property type="entry name" value="U5_MeTrfase_fam"/>
</dbReference>
<dbReference type="EMBL" id="BSPO01000002">
    <property type="protein sequence ID" value="GLS82833.1"/>
    <property type="molecule type" value="Genomic_DNA"/>
</dbReference>
<dbReference type="FunFam" id="3.40.50.150:FF:000009">
    <property type="entry name" value="23S rRNA (Uracil(1939)-C(5))-methyltransferase RlmD"/>
    <property type="match status" value="1"/>
</dbReference>